<feature type="non-terminal residue" evidence="1">
    <location>
        <position position="1"/>
    </location>
</feature>
<organism evidence="1 2">
    <name type="scientific">Nibea albiflora</name>
    <name type="common">Yellow drum</name>
    <name type="synonym">Corvina albiflora</name>
    <dbReference type="NCBI Taxonomy" id="240163"/>
    <lineage>
        <taxon>Eukaryota</taxon>
        <taxon>Metazoa</taxon>
        <taxon>Chordata</taxon>
        <taxon>Craniata</taxon>
        <taxon>Vertebrata</taxon>
        <taxon>Euteleostomi</taxon>
        <taxon>Actinopterygii</taxon>
        <taxon>Neopterygii</taxon>
        <taxon>Teleostei</taxon>
        <taxon>Neoteleostei</taxon>
        <taxon>Acanthomorphata</taxon>
        <taxon>Eupercaria</taxon>
        <taxon>Sciaenidae</taxon>
        <taxon>Nibea</taxon>
    </lineage>
</organism>
<evidence type="ECO:0000313" key="2">
    <source>
        <dbReference type="Proteomes" id="UP000805704"/>
    </source>
</evidence>
<name>A0ACB7ERG0_NIBAL</name>
<keyword evidence="2" id="KW-1185">Reference proteome</keyword>
<proteinExistence type="predicted"/>
<gene>
    <name evidence="1" type="ORF">GBF38_009338</name>
</gene>
<comment type="caution">
    <text evidence="1">The sequence shown here is derived from an EMBL/GenBank/DDBJ whole genome shotgun (WGS) entry which is preliminary data.</text>
</comment>
<protein>
    <submittedName>
        <fullName evidence="1">Uncharacterized protein</fullName>
    </submittedName>
</protein>
<sequence length="216" mass="24031">QDKDFGKQTLHKGHANPLAEVTTSLKTYQHFTLEKAYLGEDFFWAFTPVAGDFIRIRFFTPVRIERYFFRSGNIEHPGDKLFNTSVEVLPFDNIQADKEALTEGREKTPKYHRTEDGFIRIGTFQNGIAEGEVDPTFGPLEAMRLTVVTDSPVWVILSEISAHTRVIFEDASEESSGAQTLPVSPCVSAAAKSLKRHVGSDAKLTASGSLHSQAVR</sequence>
<dbReference type="EMBL" id="CM024791">
    <property type="protein sequence ID" value="KAG8004368.1"/>
    <property type="molecule type" value="Genomic_DNA"/>
</dbReference>
<evidence type="ECO:0000313" key="1">
    <source>
        <dbReference type="EMBL" id="KAG8004368.1"/>
    </source>
</evidence>
<reference evidence="1" key="1">
    <citation type="submission" date="2020-04" db="EMBL/GenBank/DDBJ databases">
        <title>A chromosome-scale assembly and high-density genetic map of the yellow drum (Nibea albiflora) genome.</title>
        <authorList>
            <person name="Xu D."/>
            <person name="Zhang W."/>
            <person name="Chen R."/>
            <person name="Tan P."/>
            <person name="Wang L."/>
            <person name="Song H."/>
            <person name="Tian L."/>
            <person name="Zhu Q."/>
            <person name="Wang B."/>
        </authorList>
    </citation>
    <scope>NUCLEOTIDE SEQUENCE</scope>
    <source>
        <strain evidence="1">ZJHYS-2018</strain>
    </source>
</reference>
<accession>A0ACB7ERG0</accession>
<dbReference type="Proteomes" id="UP000805704">
    <property type="component" value="Chromosome 3"/>
</dbReference>